<gene>
    <name evidence="1" type="ORF">SK629_1002</name>
</gene>
<evidence type="ECO:0000313" key="2">
    <source>
        <dbReference type="Proteomes" id="UP000028090"/>
    </source>
</evidence>
<accession>A0A081PXR8</accession>
<evidence type="ECO:0000313" key="1">
    <source>
        <dbReference type="EMBL" id="KEQ35491.1"/>
    </source>
</evidence>
<reference evidence="1 2" key="1">
    <citation type="submission" date="2014-05" db="EMBL/GenBank/DDBJ databases">
        <authorList>
            <person name="Daugherty S.C."/>
            <person name="Tallon L.J."/>
            <person name="Sadzewicz L."/>
            <person name="Kilian M."/>
            <person name="Tettelin H."/>
        </authorList>
    </citation>
    <scope>NUCLEOTIDE SEQUENCE [LARGE SCALE GENOMIC DNA]</scope>
    <source>
        <strain evidence="1 2">SK629</strain>
    </source>
</reference>
<organism evidence="1 2">
    <name type="scientific">Streptococcus mitis</name>
    <dbReference type="NCBI Taxonomy" id="28037"/>
    <lineage>
        <taxon>Bacteria</taxon>
        <taxon>Bacillati</taxon>
        <taxon>Bacillota</taxon>
        <taxon>Bacilli</taxon>
        <taxon>Lactobacillales</taxon>
        <taxon>Streptococcaceae</taxon>
        <taxon>Streptococcus</taxon>
        <taxon>Streptococcus mitis group</taxon>
    </lineage>
</organism>
<dbReference type="EMBL" id="JPFU01000012">
    <property type="protein sequence ID" value="KEQ35491.1"/>
    <property type="molecule type" value="Genomic_DNA"/>
</dbReference>
<name>A0A081PXR8_STRMT</name>
<dbReference type="Proteomes" id="UP000028090">
    <property type="component" value="Unassembled WGS sequence"/>
</dbReference>
<proteinExistence type="predicted"/>
<sequence length="44" mass="5162">MSNFWDAVQNQRFLFLSLVFLGILLQKKDTTKESQTDPKTDPIF</sequence>
<dbReference type="PATRIC" id="fig|28037.95.peg.938"/>
<dbReference type="AlphaFoldDB" id="A0A081PXR8"/>
<protein>
    <submittedName>
        <fullName evidence="1">Uncharacterized protein</fullName>
    </submittedName>
</protein>
<comment type="caution">
    <text evidence="1">The sequence shown here is derived from an EMBL/GenBank/DDBJ whole genome shotgun (WGS) entry which is preliminary data.</text>
</comment>